<dbReference type="Gene3D" id="3.30.70.270">
    <property type="match status" value="1"/>
</dbReference>
<dbReference type="OrthoDB" id="9812260at2"/>
<dbReference type="NCBIfam" id="TIGR00229">
    <property type="entry name" value="sensory_box"/>
    <property type="match status" value="1"/>
</dbReference>
<organism evidence="4 5">
    <name type="scientific">Frateuria terrea</name>
    <dbReference type="NCBI Taxonomy" id="529704"/>
    <lineage>
        <taxon>Bacteria</taxon>
        <taxon>Pseudomonadati</taxon>
        <taxon>Pseudomonadota</taxon>
        <taxon>Gammaproteobacteria</taxon>
        <taxon>Lysobacterales</taxon>
        <taxon>Rhodanobacteraceae</taxon>
        <taxon>Frateuria</taxon>
    </lineage>
</organism>
<dbReference type="InterPro" id="IPR029787">
    <property type="entry name" value="Nucleotide_cyclase"/>
</dbReference>
<feature type="domain" description="GGDEF" evidence="3">
    <location>
        <begin position="157"/>
        <end position="293"/>
    </location>
</feature>
<dbReference type="STRING" id="529704.SAMN02927913_0228"/>
<dbReference type="GO" id="GO:0003824">
    <property type="term" value="F:catalytic activity"/>
    <property type="evidence" value="ECO:0007669"/>
    <property type="project" value="UniProtKB-ARBA"/>
</dbReference>
<dbReference type="AlphaFoldDB" id="A0A1H6Q254"/>
<name>A0A1H6Q254_9GAMM</name>
<dbReference type="InterPro" id="IPR035965">
    <property type="entry name" value="PAS-like_dom_sf"/>
</dbReference>
<dbReference type="CDD" id="cd01949">
    <property type="entry name" value="GGDEF"/>
    <property type="match status" value="1"/>
</dbReference>
<proteinExistence type="predicted"/>
<dbReference type="PROSITE" id="PS50887">
    <property type="entry name" value="GGDEF"/>
    <property type="match status" value="1"/>
</dbReference>
<dbReference type="SMART" id="SM00267">
    <property type="entry name" value="GGDEF"/>
    <property type="match status" value="1"/>
</dbReference>
<dbReference type="SUPFAM" id="SSF55073">
    <property type="entry name" value="Nucleotide cyclase"/>
    <property type="match status" value="1"/>
</dbReference>
<feature type="domain" description="PAS" evidence="2">
    <location>
        <begin position="10"/>
        <end position="74"/>
    </location>
</feature>
<dbReference type="RefSeq" id="WP_091332680.1">
    <property type="nucleotide sequence ID" value="NZ_FNYC01000001.1"/>
</dbReference>
<dbReference type="CDD" id="cd00130">
    <property type="entry name" value="PAS"/>
    <property type="match status" value="1"/>
</dbReference>
<evidence type="ECO:0000259" key="2">
    <source>
        <dbReference type="PROSITE" id="PS50112"/>
    </source>
</evidence>
<dbReference type="InterPro" id="IPR000014">
    <property type="entry name" value="PAS"/>
</dbReference>
<dbReference type="GO" id="GO:0006355">
    <property type="term" value="P:regulation of DNA-templated transcription"/>
    <property type="evidence" value="ECO:0007669"/>
    <property type="project" value="InterPro"/>
</dbReference>
<keyword evidence="5" id="KW-1185">Reference proteome</keyword>
<dbReference type="SMART" id="SM00091">
    <property type="entry name" value="PAS"/>
    <property type="match status" value="1"/>
</dbReference>
<reference evidence="4 5" key="1">
    <citation type="submission" date="2016-10" db="EMBL/GenBank/DDBJ databases">
        <authorList>
            <person name="de Groot N.N."/>
        </authorList>
    </citation>
    <scope>NUCLEOTIDE SEQUENCE [LARGE SCALE GENOMIC DNA]</scope>
    <source>
        <strain evidence="4 5">DSM 26515</strain>
    </source>
</reference>
<protein>
    <submittedName>
        <fullName evidence="4">PAS domain S-box-containing protein/diguanylate cyclase (GGDEF) domain-containing protein</fullName>
    </submittedName>
</protein>
<evidence type="ECO:0000313" key="5">
    <source>
        <dbReference type="Proteomes" id="UP000199420"/>
    </source>
</evidence>
<dbReference type="InterPro" id="IPR043128">
    <property type="entry name" value="Rev_trsase/Diguanyl_cyclase"/>
</dbReference>
<dbReference type="PROSITE" id="PS50112">
    <property type="entry name" value="PAS"/>
    <property type="match status" value="1"/>
</dbReference>
<dbReference type="PANTHER" id="PTHR44757:SF2">
    <property type="entry name" value="BIOFILM ARCHITECTURE MAINTENANCE PROTEIN MBAA"/>
    <property type="match status" value="1"/>
</dbReference>
<dbReference type="InterPro" id="IPR013767">
    <property type="entry name" value="PAS_fold"/>
</dbReference>
<sequence>MTSTLPTPAQLLDLMPDAVCVVSTEGQVLFVSAGFERMLGYSLEEVVGQPIFRLVHPDDREATVRQAQAVTNGAIQRHFRNRYLHKDGHSVDIQWSARWLPDYGVRIGVAHEVTELRRAERELEHRAAHDPLTGLPNRHRLQHELQYALTHATRTGNGLAVLYLDLDGFKHINDQYGHEVGDRLLREVAQRLHKGLRQGDLMARVGGDEFVALLPGCADMHAALTVADGLRASLNLSCNLPEGKFHLDASIGVACFPDNGSDPDTLLACADRAMYEVKRDRRRKADAVLASDQA</sequence>
<dbReference type="SUPFAM" id="SSF55785">
    <property type="entry name" value="PYP-like sensor domain (PAS domain)"/>
    <property type="match status" value="1"/>
</dbReference>
<evidence type="ECO:0000256" key="1">
    <source>
        <dbReference type="ARBA" id="ARBA00001946"/>
    </source>
</evidence>
<evidence type="ECO:0000313" key="4">
    <source>
        <dbReference type="EMBL" id="SEI37918.1"/>
    </source>
</evidence>
<dbReference type="Pfam" id="PF00989">
    <property type="entry name" value="PAS"/>
    <property type="match status" value="1"/>
</dbReference>
<comment type="cofactor">
    <cofactor evidence="1">
        <name>Mg(2+)</name>
        <dbReference type="ChEBI" id="CHEBI:18420"/>
    </cofactor>
</comment>
<dbReference type="Proteomes" id="UP000199420">
    <property type="component" value="Unassembled WGS sequence"/>
</dbReference>
<accession>A0A1H6Q254</accession>
<dbReference type="Pfam" id="PF00990">
    <property type="entry name" value="GGDEF"/>
    <property type="match status" value="1"/>
</dbReference>
<dbReference type="InterPro" id="IPR052155">
    <property type="entry name" value="Biofilm_reg_signaling"/>
</dbReference>
<dbReference type="PANTHER" id="PTHR44757">
    <property type="entry name" value="DIGUANYLATE CYCLASE DGCP"/>
    <property type="match status" value="1"/>
</dbReference>
<dbReference type="FunFam" id="3.30.70.270:FF:000001">
    <property type="entry name" value="Diguanylate cyclase domain protein"/>
    <property type="match status" value="1"/>
</dbReference>
<evidence type="ECO:0000259" key="3">
    <source>
        <dbReference type="PROSITE" id="PS50887"/>
    </source>
</evidence>
<dbReference type="NCBIfam" id="TIGR00254">
    <property type="entry name" value="GGDEF"/>
    <property type="match status" value="1"/>
</dbReference>
<dbReference type="EMBL" id="FNYC01000001">
    <property type="protein sequence ID" value="SEI37918.1"/>
    <property type="molecule type" value="Genomic_DNA"/>
</dbReference>
<dbReference type="InterPro" id="IPR000160">
    <property type="entry name" value="GGDEF_dom"/>
</dbReference>
<dbReference type="Gene3D" id="3.30.450.20">
    <property type="entry name" value="PAS domain"/>
    <property type="match status" value="1"/>
</dbReference>
<gene>
    <name evidence="4" type="ORF">SAMN04487997_0314</name>
</gene>